<keyword evidence="6" id="KW-0408">Iron</keyword>
<dbReference type="STRING" id="758825.SAMN02982985_01917"/>
<dbReference type="RefSeq" id="WP_093386875.1">
    <property type="nucleotide sequence ID" value="NZ_FOTW01000009.1"/>
</dbReference>
<evidence type="ECO:0000259" key="14">
    <source>
        <dbReference type="Pfam" id="PF00593"/>
    </source>
</evidence>
<dbReference type="PANTHER" id="PTHR32552">
    <property type="entry name" value="FERRICHROME IRON RECEPTOR-RELATED"/>
    <property type="match status" value="1"/>
</dbReference>
<gene>
    <name evidence="16" type="ORF">SAMN02982985_01917</name>
</gene>
<evidence type="ECO:0000256" key="1">
    <source>
        <dbReference type="ARBA" id="ARBA00004571"/>
    </source>
</evidence>
<keyword evidence="2 11" id="KW-0813">Transport</keyword>
<evidence type="ECO:0000256" key="9">
    <source>
        <dbReference type="ARBA" id="ARBA00023136"/>
    </source>
</evidence>
<keyword evidence="10 11" id="KW-0998">Cell outer membrane</keyword>
<sequence>MRFISHSRALAPRLAPASLASLAALALLTGAARGADLAGADGGAAPLPVITVSATKRAQAADEVAGTVDTVGAEELERRGLLSINQLDRIFADLQIRQRSSRAYSNVTIRGQSSVDFYNPTAQLYVDGLPQDQALFAQLLPQALEQVEILYGPQGTLYGRGAVGGIINVVTRRPRQPAGFDAAVGVDRLGHNAQVQANLPLVRDALYLDLAAGVRRERGEMRNMLNGARLGDGDDESSRLRLRFAPSGGPLDIMLSAARASTSSDEEYYVMGPDLGRRQALPAPSHYRLRSDSLGLHAAWDVGGAVLSSLSGRQDRKLDRTIFGSYTPEQQTTFSQEVRLASTPAGRGLDYVAGVYYQDLDFRREMPPAALSSRQNIRSRAVFGELVWHVSDQLDVTPGLRVERERASADTRVAGAALRREKTFGANSSKLGLRYQLAPQTGVYALYSSGFKAGGFTRAVTPQNIAFSYEPQTSRNLELGVKSATPDRRLEVSAALYVVRTSGYQLSVGPVQGQYLQNVGEVETKGANLNLKWRPTDRLRLKTALALNDSAFAKYADPTGGGADLTGKTVPYAPPLTLNLGAEYDIALAGGAGRLTPRIGLSHVGKTNFNEANSISQQAYTLVDAGVTWRINQTVTLDVYGDNLADKAYAVYAFDAGAPYGVLAQVGRGRILGSRLHVSF</sequence>
<evidence type="ECO:0000313" key="16">
    <source>
        <dbReference type="EMBL" id="SFL89517.1"/>
    </source>
</evidence>
<dbReference type="InterPro" id="IPR039426">
    <property type="entry name" value="TonB-dep_rcpt-like"/>
</dbReference>
<dbReference type="InterPro" id="IPR000531">
    <property type="entry name" value="Beta-barrel_TonB"/>
</dbReference>
<feature type="signal peptide" evidence="13">
    <location>
        <begin position="1"/>
        <end position="34"/>
    </location>
</feature>
<dbReference type="CDD" id="cd01347">
    <property type="entry name" value="ligand_gated_channel"/>
    <property type="match status" value="1"/>
</dbReference>
<evidence type="ECO:0000259" key="15">
    <source>
        <dbReference type="Pfam" id="PF07715"/>
    </source>
</evidence>
<dbReference type="PROSITE" id="PS52016">
    <property type="entry name" value="TONB_DEPENDENT_REC_3"/>
    <property type="match status" value="1"/>
</dbReference>
<dbReference type="Pfam" id="PF07715">
    <property type="entry name" value="Plug"/>
    <property type="match status" value="1"/>
</dbReference>
<evidence type="ECO:0000256" key="2">
    <source>
        <dbReference type="ARBA" id="ARBA00022448"/>
    </source>
</evidence>
<keyword evidence="13" id="KW-0732">Signal</keyword>
<feature type="domain" description="TonB-dependent receptor-like beta-barrel" evidence="14">
    <location>
        <begin position="238"/>
        <end position="644"/>
    </location>
</feature>
<evidence type="ECO:0000256" key="4">
    <source>
        <dbReference type="ARBA" id="ARBA00022496"/>
    </source>
</evidence>
<evidence type="ECO:0000256" key="6">
    <source>
        <dbReference type="ARBA" id="ARBA00023004"/>
    </source>
</evidence>
<reference evidence="16 17" key="1">
    <citation type="submission" date="2016-10" db="EMBL/GenBank/DDBJ databases">
        <authorList>
            <person name="de Groot N.N."/>
        </authorList>
    </citation>
    <scope>NUCLEOTIDE SEQUENCE [LARGE SCALE GENOMIC DNA]</scope>
    <source>
        <strain evidence="16 17">ATCC 43154</strain>
    </source>
</reference>
<organism evidence="16 17">
    <name type="scientific">Rugamonas rubra</name>
    <dbReference type="NCBI Taxonomy" id="758825"/>
    <lineage>
        <taxon>Bacteria</taxon>
        <taxon>Pseudomonadati</taxon>
        <taxon>Pseudomonadota</taxon>
        <taxon>Betaproteobacteria</taxon>
        <taxon>Burkholderiales</taxon>
        <taxon>Oxalobacteraceae</taxon>
        <taxon>Telluria group</taxon>
        <taxon>Rugamonas</taxon>
    </lineage>
</organism>
<keyword evidence="8 12" id="KW-0798">TonB box</keyword>
<dbReference type="Proteomes" id="UP000199470">
    <property type="component" value="Unassembled WGS sequence"/>
</dbReference>
<accession>A0A1I4LFY5</accession>
<keyword evidence="16" id="KW-0675">Receptor</keyword>
<evidence type="ECO:0000256" key="3">
    <source>
        <dbReference type="ARBA" id="ARBA00022452"/>
    </source>
</evidence>
<dbReference type="Pfam" id="PF00593">
    <property type="entry name" value="TonB_dep_Rec_b-barrel"/>
    <property type="match status" value="1"/>
</dbReference>
<evidence type="ECO:0000256" key="7">
    <source>
        <dbReference type="ARBA" id="ARBA00023065"/>
    </source>
</evidence>
<dbReference type="SUPFAM" id="SSF56935">
    <property type="entry name" value="Porins"/>
    <property type="match status" value="1"/>
</dbReference>
<dbReference type="PANTHER" id="PTHR32552:SF81">
    <property type="entry name" value="TONB-DEPENDENT OUTER MEMBRANE RECEPTOR"/>
    <property type="match status" value="1"/>
</dbReference>
<dbReference type="EMBL" id="FOTW01000009">
    <property type="protein sequence ID" value="SFL89517.1"/>
    <property type="molecule type" value="Genomic_DNA"/>
</dbReference>
<keyword evidence="9 11" id="KW-0472">Membrane</keyword>
<feature type="domain" description="TonB-dependent receptor plug" evidence="15">
    <location>
        <begin position="62"/>
        <end position="166"/>
    </location>
</feature>
<dbReference type="GO" id="GO:0009279">
    <property type="term" value="C:cell outer membrane"/>
    <property type="evidence" value="ECO:0007669"/>
    <property type="project" value="UniProtKB-SubCell"/>
</dbReference>
<evidence type="ECO:0000256" key="5">
    <source>
        <dbReference type="ARBA" id="ARBA00022692"/>
    </source>
</evidence>
<keyword evidence="5 11" id="KW-0812">Transmembrane</keyword>
<evidence type="ECO:0000256" key="10">
    <source>
        <dbReference type="ARBA" id="ARBA00023237"/>
    </source>
</evidence>
<protein>
    <submittedName>
        <fullName evidence="16">Pesticin/yersiniabactin receptor</fullName>
    </submittedName>
</protein>
<evidence type="ECO:0000256" key="12">
    <source>
        <dbReference type="RuleBase" id="RU003357"/>
    </source>
</evidence>
<dbReference type="GO" id="GO:0006826">
    <property type="term" value="P:iron ion transport"/>
    <property type="evidence" value="ECO:0007669"/>
    <property type="project" value="UniProtKB-KW"/>
</dbReference>
<comment type="subcellular location">
    <subcellularLocation>
        <location evidence="1 11">Cell outer membrane</location>
        <topology evidence="1 11">Multi-pass membrane protein</topology>
    </subcellularLocation>
</comment>
<keyword evidence="4" id="KW-0410">Iron transport</keyword>
<evidence type="ECO:0000256" key="13">
    <source>
        <dbReference type="SAM" id="SignalP"/>
    </source>
</evidence>
<proteinExistence type="inferred from homology"/>
<keyword evidence="17" id="KW-1185">Reference proteome</keyword>
<dbReference type="Gene3D" id="2.40.170.20">
    <property type="entry name" value="TonB-dependent receptor, beta-barrel domain"/>
    <property type="match status" value="1"/>
</dbReference>
<feature type="chain" id="PRO_5011630300" evidence="13">
    <location>
        <begin position="35"/>
        <end position="680"/>
    </location>
</feature>
<dbReference type="InterPro" id="IPR012910">
    <property type="entry name" value="Plug_dom"/>
</dbReference>
<evidence type="ECO:0000256" key="8">
    <source>
        <dbReference type="ARBA" id="ARBA00023077"/>
    </source>
</evidence>
<evidence type="ECO:0000313" key="17">
    <source>
        <dbReference type="Proteomes" id="UP000199470"/>
    </source>
</evidence>
<keyword evidence="3 11" id="KW-1134">Transmembrane beta strand</keyword>
<dbReference type="OrthoDB" id="8538693at2"/>
<dbReference type="AlphaFoldDB" id="A0A1I4LFY5"/>
<evidence type="ECO:0000256" key="11">
    <source>
        <dbReference type="PROSITE-ProRule" id="PRU01360"/>
    </source>
</evidence>
<dbReference type="InterPro" id="IPR036942">
    <property type="entry name" value="Beta-barrel_TonB_sf"/>
</dbReference>
<comment type="similarity">
    <text evidence="11 12">Belongs to the TonB-dependent receptor family.</text>
</comment>
<name>A0A1I4LFY5_9BURK</name>
<keyword evidence="7" id="KW-0406">Ion transport</keyword>